<evidence type="ECO:0000256" key="2">
    <source>
        <dbReference type="ARBA" id="ARBA00022729"/>
    </source>
</evidence>
<gene>
    <name evidence="7" type="ORF">HJG60_004961</name>
</gene>
<dbReference type="FunFam" id="2.10.25.10:FF:000003">
    <property type="entry name" value="fibrillin-1 isoform X1"/>
    <property type="match status" value="1"/>
</dbReference>
<dbReference type="InterPro" id="IPR017878">
    <property type="entry name" value="TB_dom"/>
</dbReference>
<dbReference type="Gene3D" id="3.90.290.10">
    <property type="entry name" value="TGF-beta binding (TB) domain"/>
    <property type="match status" value="1"/>
</dbReference>
<dbReference type="Pfam" id="PF00683">
    <property type="entry name" value="TB"/>
    <property type="match status" value="2"/>
</dbReference>
<dbReference type="Proteomes" id="UP000664940">
    <property type="component" value="Unassembled WGS sequence"/>
</dbReference>
<dbReference type="AlphaFoldDB" id="A0A833ZJF8"/>
<accession>A0A833ZJF8</accession>
<evidence type="ECO:0000259" key="6">
    <source>
        <dbReference type="PROSITE" id="PS51364"/>
    </source>
</evidence>
<keyword evidence="1" id="KW-0245">EGF-like domain</keyword>
<evidence type="ECO:0000313" key="8">
    <source>
        <dbReference type="Proteomes" id="UP000664940"/>
    </source>
</evidence>
<dbReference type="GO" id="GO:0005509">
    <property type="term" value="F:calcium ion binding"/>
    <property type="evidence" value="ECO:0007669"/>
    <property type="project" value="InterPro"/>
</dbReference>
<reference evidence="7 8" key="1">
    <citation type="journal article" date="2020" name="Nature">
        <title>Six reference-quality genomes reveal evolution of bat adaptations.</title>
        <authorList>
            <person name="Jebb D."/>
            <person name="Huang Z."/>
            <person name="Pippel M."/>
            <person name="Hughes G.M."/>
            <person name="Lavrichenko K."/>
            <person name="Devanna P."/>
            <person name="Winkler S."/>
            <person name="Jermiin L.S."/>
            <person name="Skirmuntt E.C."/>
            <person name="Katzourakis A."/>
            <person name="Burkitt-Gray L."/>
            <person name="Ray D.A."/>
            <person name="Sullivan K.A.M."/>
            <person name="Roscito J.G."/>
            <person name="Kirilenko B.M."/>
            <person name="Davalos L.M."/>
            <person name="Corthals A.P."/>
            <person name="Power M.L."/>
            <person name="Jones G."/>
            <person name="Ransome R.D."/>
            <person name="Dechmann D.K.N."/>
            <person name="Locatelli A.G."/>
            <person name="Puechmaille S.J."/>
            <person name="Fedrigo O."/>
            <person name="Jarvis E.D."/>
            <person name="Hiller M."/>
            <person name="Vernes S.C."/>
            <person name="Myers E.W."/>
            <person name="Teeling E.C."/>
        </authorList>
    </citation>
    <scope>NUCLEOTIDE SEQUENCE [LARGE SCALE GENOMIC DNA]</scope>
    <source>
        <strain evidence="7">Bat1K_MPI-CBG_1</strain>
    </source>
</reference>
<keyword evidence="2" id="KW-0732">Signal</keyword>
<name>A0A833ZJF8_9CHIR</name>
<feature type="domain" description="TB" evidence="6">
    <location>
        <begin position="7"/>
        <end position="53"/>
    </location>
</feature>
<evidence type="ECO:0000256" key="4">
    <source>
        <dbReference type="ARBA" id="ARBA00023157"/>
    </source>
</evidence>
<sequence length="164" mass="17202">MDTPVHSTCYGALNNGSCTRPLLCTVTKPECCCASPDHGFGEPCQLCPAKNSDTNECEVFPGVCPNGRCCNTAGSFCCKCPQGLTLDTMGRLGHSVAGPGLVTVSCAVVCLEVCFLRWDEDNCGVPLSGKYRMDVCCCSMGAAWGAACEAYPMPESLAFTSLCP</sequence>
<evidence type="ECO:0000256" key="1">
    <source>
        <dbReference type="ARBA" id="ARBA00022536"/>
    </source>
</evidence>
<comment type="caution">
    <text evidence="7">The sequence shown here is derived from an EMBL/GenBank/DDBJ whole genome shotgun (WGS) entry which is preliminary data.</text>
</comment>
<evidence type="ECO:0000313" key="7">
    <source>
        <dbReference type="EMBL" id="KAF6093703.1"/>
    </source>
</evidence>
<dbReference type="EMBL" id="JABVXQ010000008">
    <property type="protein sequence ID" value="KAF6093703.1"/>
    <property type="molecule type" value="Genomic_DNA"/>
</dbReference>
<dbReference type="Gene3D" id="2.10.25.10">
    <property type="entry name" value="Laminin"/>
    <property type="match status" value="1"/>
</dbReference>
<dbReference type="PROSITE" id="PS01187">
    <property type="entry name" value="EGF_CA"/>
    <property type="match status" value="1"/>
</dbReference>
<keyword evidence="4" id="KW-1015">Disulfide bond</keyword>
<evidence type="ECO:0000256" key="3">
    <source>
        <dbReference type="ARBA" id="ARBA00022737"/>
    </source>
</evidence>
<dbReference type="InterPro" id="IPR001881">
    <property type="entry name" value="EGF-like_Ca-bd_dom"/>
</dbReference>
<dbReference type="InterPro" id="IPR036773">
    <property type="entry name" value="TB_dom_sf"/>
</dbReference>
<dbReference type="SMART" id="SM00179">
    <property type="entry name" value="EGF_CA"/>
    <property type="match status" value="1"/>
</dbReference>
<dbReference type="SUPFAM" id="SSF57581">
    <property type="entry name" value="TB module/8-cys domain"/>
    <property type="match status" value="2"/>
</dbReference>
<proteinExistence type="predicted"/>
<evidence type="ECO:0000256" key="5">
    <source>
        <dbReference type="ARBA" id="ARBA00023180"/>
    </source>
</evidence>
<keyword evidence="5" id="KW-0325">Glycoprotein</keyword>
<organism evidence="7 8">
    <name type="scientific">Phyllostomus discolor</name>
    <name type="common">pale spear-nosed bat</name>
    <dbReference type="NCBI Taxonomy" id="89673"/>
    <lineage>
        <taxon>Eukaryota</taxon>
        <taxon>Metazoa</taxon>
        <taxon>Chordata</taxon>
        <taxon>Craniata</taxon>
        <taxon>Vertebrata</taxon>
        <taxon>Euteleostomi</taxon>
        <taxon>Mammalia</taxon>
        <taxon>Eutheria</taxon>
        <taxon>Laurasiatheria</taxon>
        <taxon>Chiroptera</taxon>
        <taxon>Yangochiroptera</taxon>
        <taxon>Phyllostomidae</taxon>
        <taxon>Phyllostominae</taxon>
        <taxon>Phyllostomus</taxon>
    </lineage>
</organism>
<keyword evidence="3" id="KW-0677">Repeat</keyword>
<dbReference type="InterPro" id="IPR018097">
    <property type="entry name" value="EGF_Ca-bd_CS"/>
</dbReference>
<protein>
    <recommendedName>
        <fullName evidence="6">TB domain-containing protein</fullName>
    </recommendedName>
</protein>
<dbReference type="PROSITE" id="PS51364">
    <property type="entry name" value="TB"/>
    <property type="match status" value="2"/>
</dbReference>
<feature type="domain" description="TB" evidence="6">
    <location>
        <begin position="112"/>
        <end position="163"/>
    </location>
</feature>